<evidence type="ECO:0000256" key="5">
    <source>
        <dbReference type="HAMAP-Rule" id="MF_00731"/>
    </source>
</evidence>
<proteinExistence type="inferred from homology"/>
<evidence type="ECO:0000259" key="6">
    <source>
        <dbReference type="Pfam" id="PF00501"/>
    </source>
</evidence>
<evidence type="ECO:0000256" key="3">
    <source>
        <dbReference type="ARBA" id="ARBA00022741"/>
    </source>
</evidence>
<comment type="function">
    <text evidence="5">Converts 2-succinylbenzoate (OSB) to 2-succinylbenzoyl-CoA (OSB-CoA).</text>
</comment>
<organism evidence="8 9">
    <name type="scientific">Metabacillus bambusae</name>
    <dbReference type="NCBI Taxonomy" id="2795218"/>
    <lineage>
        <taxon>Bacteria</taxon>
        <taxon>Bacillati</taxon>
        <taxon>Bacillota</taxon>
        <taxon>Bacilli</taxon>
        <taxon>Bacillales</taxon>
        <taxon>Bacillaceae</taxon>
        <taxon>Metabacillus</taxon>
    </lineage>
</organism>
<accession>A0ABS3N489</accession>
<feature type="domain" description="AMP-binding enzyme C-terminal" evidence="7">
    <location>
        <begin position="405"/>
        <end position="478"/>
    </location>
</feature>
<dbReference type="InterPro" id="IPR020845">
    <property type="entry name" value="AMP-binding_CS"/>
</dbReference>
<keyword evidence="3 5" id="KW-0547">Nucleotide-binding</keyword>
<dbReference type="InterPro" id="IPR042099">
    <property type="entry name" value="ANL_N_sf"/>
</dbReference>
<dbReference type="Pfam" id="PF00501">
    <property type="entry name" value="AMP-binding"/>
    <property type="match status" value="1"/>
</dbReference>
<evidence type="ECO:0000313" key="9">
    <source>
        <dbReference type="Proteomes" id="UP000663981"/>
    </source>
</evidence>
<dbReference type="Gene3D" id="3.30.300.30">
    <property type="match status" value="1"/>
</dbReference>
<keyword evidence="9" id="KW-1185">Reference proteome</keyword>
<dbReference type="InterPro" id="IPR025110">
    <property type="entry name" value="AMP-bd_C"/>
</dbReference>
<keyword evidence="2 5" id="KW-0436">Ligase</keyword>
<dbReference type="GO" id="GO:0008756">
    <property type="term" value="F:o-succinylbenzoate-CoA ligase activity"/>
    <property type="evidence" value="ECO:0007669"/>
    <property type="project" value="UniProtKB-EC"/>
</dbReference>
<dbReference type="SUPFAM" id="SSF56801">
    <property type="entry name" value="Acetyl-CoA synthetase-like"/>
    <property type="match status" value="1"/>
</dbReference>
<dbReference type="EC" id="6.2.1.26" evidence="5"/>
<feature type="domain" description="AMP-dependent synthetase/ligase" evidence="6">
    <location>
        <begin position="10"/>
        <end position="355"/>
    </location>
</feature>
<protein>
    <recommendedName>
        <fullName evidence="5">2-succinylbenzoate--CoA ligase</fullName>
        <ecNumber evidence="5">6.2.1.26</ecNumber>
    </recommendedName>
    <alternativeName>
        <fullName evidence="5">o-succinylbenzoyl-CoA synthetase</fullName>
        <shortName evidence="5">OSB-CoA synthetase</shortName>
    </alternativeName>
</protein>
<gene>
    <name evidence="5" type="primary">menE</name>
    <name evidence="8" type="ORF">I7822_15795</name>
</gene>
<comment type="caution">
    <text evidence="8">The sequence shown here is derived from an EMBL/GenBank/DDBJ whole genome shotgun (WGS) entry which is preliminary data.</text>
</comment>
<dbReference type="EMBL" id="JAGDEL010000012">
    <property type="protein sequence ID" value="MBO1513112.1"/>
    <property type="molecule type" value="Genomic_DNA"/>
</dbReference>
<evidence type="ECO:0000259" key="7">
    <source>
        <dbReference type="Pfam" id="PF13193"/>
    </source>
</evidence>
<dbReference type="InterPro" id="IPR010192">
    <property type="entry name" value="MenE"/>
</dbReference>
<evidence type="ECO:0000256" key="4">
    <source>
        <dbReference type="ARBA" id="ARBA00022840"/>
    </source>
</evidence>
<dbReference type="PANTHER" id="PTHR24096:SF149">
    <property type="entry name" value="AMP-BINDING DOMAIN-CONTAINING PROTEIN-RELATED"/>
    <property type="match status" value="1"/>
</dbReference>
<name>A0ABS3N489_9BACI</name>
<keyword evidence="1 5" id="KW-0474">Menaquinone biosynthesis</keyword>
<sequence length="491" mass="55370">MNQFMPNWLKQRAELTPDRLAIKTDEDVLSFQQLYTRVKQRAHLLSLSGVKSGHHTAILMKNSIEMVETIYAVMFIGAVAVMLNTRLSDHELEWQVLDVEAIHIICNQVFLDKINGLKDMKNIIVSEDIHKVNNEVQSVINFDEDYSPDQVATIMYTSGTTGNPKGVMQTFGNHWSSAIGSALNLGLQSNDRWLLAVPLFHISGLSILMRSVIYGMGIILLERFDANKMNEAIIQDKVTIVSVVTTMLQQMLEKLDKQQYPDSFRCMLAGGGPVPKSLLEECQRRQIPVYQTYGMTETSSQVVTLTPEHSMKKLGSAGKPLFSCQIKIVKDGKECLANEEGEILVKGPNITKGYWKRAEATEEAIQGGWLYTGDQGYKDNDGFLFVLDRRSDLIISGGENVYPAEIEAILLSHPKIRDAGVVGVEDEKWGQTPFAFVVLYEELSKVELVEYCKERLAAYKVPKDFKIMDELPRNASNKLLRRELKDWLNKG</sequence>
<comment type="pathway">
    <text evidence="5">Quinol/quinone metabolism; 1,4-dihydroxy-2-naphthoate biosynthesis; 1,4-dihydroxy-2-naphthoate from chorismate: step 5/7.</text>
</comment>
<evidence type="ECO:0000256" key="2">
    <source>
        <dbReference type="ARBA" id="ARBA00022598"/>
    </source>
</evidence>
<comment type="catalytic activity">
    <reaction evidence="5">
        <text>2-succinylbenzoate + ATP + CoA = 2-succinylbenzoyl-CoA + AMP + diphosphate</text>
        <dbReference type="Rhea" id="RHEA:17009"/>
        <dbReference type="ChEBI" id="CHEBI:18325"/>
        <dbReference type="ChEBI" id="CHEBI:30616"/>
        <dbReference type="ChEBI" id="CHEBI:33019"/>
        <dbReference type="ChEBI" id="CHEBI:57287"/>
        <dbReference type="ChEBI" id="CHEBI:57364"/>
        <dbReference type="ChEBI" id="CHEBI:456215"/>
        <dbReference type="EC" id="6.2.1.26"/>
    </reaction>
</comment>
<dbReference type="RefSeq" id="WP_207979892.1">
    <property type="nucleotide sequence ID" value="NZ_JAGDEL010000012.1"/>
</dbReference>
<dbReference type="HAMAP" id="MF_00731">
    <property type="entry name" value="MenE"/>
    <property type="match status" value="1"/>
</dbReference>
<dbReference type="CDD" id="cd05912">
    <property type="entry name" value="OSB_CoA_lg"/>
    <property type="match status" value="1"/>
</dbReference>
<dbReference type="Proteomes" id="UP000663981">
    <property type="component" value="Unassembled WGS sequence"/>
</dbReference>
<dbReference type="Pfam" id="PF13193">
    <property type="entry name" value="AMP-binding_C"/>
    <property type="match status" value="1"/>
</dbReference>
<dbReference type="NCBIfam" id="NF002966">
    <property type="entry name" value="PRK03640.1"/>
    <property type="match status" value="1"/>
</dbReference>
<dbReference type="NCBIfam" id="TIGR01923">
    <property type="entry name" value="menE"/>
    <property type="match status" value="1"/>
</dbReference>
<keyword evidence="4 5" id="KW-0067">ATP-binding</keyword>
<reference evidence="8 9" key="1">
    <citation type="submission" date="2021-03" db="EMBL/GenBank/DDBJ databases">
        <title>Whole genome sequence of Metabacillus bambusae BG109.</title>
        <authorList>
            <person name="Jeong J.W."/>
        </authorList>
    </citation>
    <scope>NUCLEOTIDE SEQUENCE [LARGE SCALE GENOMIC DNA]</scope>
    <source>
        <strain evidence="8 9">BG109</strain>
    </source>
</reference>
<dbReference type="Gene3D" id="3.40.50.12780">
    <property type="entry name" value="N-terminal domain of ligase-like"/>
    <property type="match status" value="1"/>
</dbReference>
<dbReference type="InterPro" id="IPR045851">
    <property type="entry name" value="AMP-bd_C_sf"/>
</dbReference>
<evidence type="ECO:0000256" key="1">
    <source>
        <dbReference type="ARBA" id="ARBA00022428"/>
    </source>
</evidence>
<dbReference type="InterPro" id="IPR000873">
    <property type="entry name" value="AMP-dep_synth/lig_dom"/>
</dbReference>
<comment type="similarity">
    <text evidence="5">Belongs to the ATP-dependent AMP-binding enzyme family. MenE subfamily.</text>
</comment>
<evidence type="ECO:0000313" key="8">
    <source>
        <dbReference type="EMBL" id="MBO1513112.1"/>
    </source>
</evidence>
<dbReference type="PANTHER" id="PTHR24096">
    <property type="entry name" value="LONG-CHAIN-FATTY-ACID--COA LIGASE"/>
    <property type="match status" value="1"/>
</dbReference>
<comment type="pathway">
    <text evidence="5">Quinol/quinone metabolism; menaquinone biosynthesis.</text>
</comment>
<dbReference type="PROSITE" id="PS00455">
    <property type="entry name" value="AMP_BINDING"/>
    <property type="match status" value="1"/>
</dbReference>